<dbReference type="WBParaSite" id="GPUH_0000202601-mRNA-1">
    <property type="protein sequence ID" value="GPUH_0000202601-mRNA-1"/>
    <property type="gene ID" value="GPUH_0000202601"/>
</dbReference>
<dbReference type="EMBL" id="UYRT01002794">
    <property type="protein sequence ID" value="VDK31540.1"/>
    <property type="molecule type" value="Genomic_DNA"/>
</dbReference>
<dbReference type="AlphaFoldDB" id="A0A183CZY0"/>
<protein>
    <submittedName>
        <fullName evidence="1 3">Uncharacterized protein</fullName>
    </submittedName>
</protein>
<accession>A0A183CZY0</accession>
<evidence type="ECO:0000313" key="2">
    <source>
        <dbReference type="Proteomes" id="UP000271098"/>
    </source>
</evidence>
<dbReference type="Proteomes" id="UP000271098">
    <property type="component" value="Unassembled WGS sequence"/>
</dbReference>
<keyword evidence="2" id="KW-1185">Reference proteome</keyword>
<reference evidence="3" key="1">
    <citation type="submission" date="2016-06" db="UniProtKB">
        <authorList>
            <consortium name="WormBaseParasite"/>
        </authorList>
    </citation>
    <scope>IDENTIFICATION</scope>
</reference>
<name>A0A183CZY0_9BILA</name>
<proteinExistence type="predicted"/>
<evidence type="ECO:0000313" key="1">
    <source>
        <dbReference type="EMBL" id="VDK31540.1"/>
    </source>
</evidence>
<organism evidence="3">
    <name type="scientific">Gongylonema pulchrum</name>
    <dbReference type="NCBI Taxonomy" id="637853"/>
    <lineage>
        <taxon>Eukaryota</taxon>
        <taxon>Metazoa</taxon>
        <taxon>Ecdysozoa</taxon>
        <taxon>Nematoda</taxon>
        <taxon>Chromadorea</taxon>
        <taxon>Rhabditida</taxon>
        <taxon>Spirurina</taxon>
        <taxon>Spiruromorpha</taxon>
        <taxon>Spiruroidea</taxon>
        <taxon>Gongylonematidae</taxon>
        <taxon>Gongylonema</taxon>
    </lineage>
</organism>
<reference evidence="1 2" key="2">
    <citation type="submission" date="2018-11" db="EMBL/GenBank/DDBJ databases">
        <authorList>
            <consortium name="Pathogen Informatics"/>
        </authorList>
    </citation>
    <scope>NUCLEOTIDE SEQUENCE [LARGE SCALE GENOMIC DNA]</scope>
</reference>
<sequence>MYFPDNTADVRLDYDPLPIPPPATQPTFTVQNRTSDARGIVSIKQKNKVLQSEAVRLFFGNKLKLPISERSRYKARRTYRMKFEVFHWQVLLETFGSQLAQGESLASFCSASIVNCCSSTLQTSSLRGER</sequence>
<gene>
    <name evidence="1" type="ORF">GPUH_LOCUS2021</name>
</gene>
<evidence type="ECO:0000313" key="3">
    <source>
        <dbReference type="WBParaSite" id="GPUH_0000202601-mRNA-1"/>
    </source>
</evidence>